<evidence type="ECO:0000313" key="15">
    <source>
        <dbReference type="Proteomes" id="UP000230222"/>
    </source>
</evidence>
<dbReference type="InterPro" id="IPR027417">
    <property type="entry name" value="P-loop_NTPase"/>
</dbReference>
<comment type="caution">
    <text evidence="14">The sequence shown here is derived from an EMBL/GenBank/DDBJ whole genome shotgun (WGS) entry which is preliminary data.</text>
</comment>
<evidence type="ECO:0000256" key="11">
    <source>
        <dbReference type="NCBIfam" id="TIGR00665"/>
    </source>
</evidence>
<dbReference type="NCBIfam" id="TIGR00665">
    <property type="entry name" value="DnaB"/>
    <property type="match status" value="1"/>
</dbReference>
<evidence type="ECO:0000256" key="2">
    <source>
        <dbReference type="ARBA" id="ARBA00022515"/>
    </source>
</evidence>
<evidence type="ECO:0000256" key="5">
    <source>
        <dbReference type="ARBA" id="ARBA00022801"/>
    </source>
</evidence>
<dbReference type="InterPro" id="IPR007694">
    <property type="entry name" value="DNA_helicase_DnaB-like_C"/>
</dbReference>
<dbReference type="InterPro" id="IPR003593">
    <property type="entry name" value="AAA+_ATPase"/>
</dbReference>
<dbReference type="GO" id="GO:0043139">
    <property type="term" value="F:5'-3' DNA helicase activity"/>
    <property type="evidence" value="ECO:0007669"/>
    <property type="project" value="UniProtKB-EC"/>
</dbReference>
<dbReference type="EC" id="5.6.2.3" evidence="11 12"/>
<dbReference type="GO" id="GO:1990077">
    <property type="term" value="C:primosome complex"/>
    <property type="evidence" value="ECO:0007669"/>
    <property type="project" value="UniProtKB-UniRule"/>
</dbReference>
<keyword evidence="6 12" id="KW-0347">Helicase</keyword>
<accession>A0A2M8KQM0</accession>
<dbReference type="PANTHER" id="PTHR30153:SF2">
    <property type="entry name" value="REPLICATIVE DNA HELICASE"/>
    <property type="match status" value="1"/>
</dbReference>
<dbReference type="InterPro" id="IPR007692">
    <property type="entry name" value="DNA_helicase_DnaB"/>
</dbReference>
<keyword evidence="5 12" id="KW-0378">Hydrolase</keyword>
<keyword evidence="2 12" id="KW-0639">Primosome</keyword>
<dbReference type="InterPro" id="IPR007693">
    <property type="entry name" value="DNA_helicase_DnaB-like_N"/>
</dbReference>
<evidence type="ECO:0000256" key="8">
    <source>
        <dbReference type="ARBA" id="ARBA00023125"/>
    </source>
</evidence>
<dbReference type="GO" id="GO:0003677">
    <property type="term" value="F:DNA binding"/>
    <property type="evidence" value="ECO:0007669"/>
    <property type="project" value="UniProtKB-UniRule"/>
</dbReference>
<protein>
    <recommendedName>
        <fullName evidence="11 12">Replicative DNA helicase</fullName>
        <ecNumber evidence="11 12">5.6.2.3</ecNumber>
    </recommendedName>
</protein>
<evidence type="ECO:0000256" key="12">
    <source>
        <dbReference type="RuleBase" id="RU362085"/>
    </source>
</evidence>
<evidence type="ECO:0000256" key="1">
    <source>
        <dbReference type="ARBA" id="ARBA00008428"/>
    </source>
</evidence>
<name>A0A2M8KQM0_9BACT</name>
<dbReference type="PROSITE" id="PS51199">
    <property type="entry name" value="SF4_HELICASE"/>
    <property type="match status" value="1"/>
</dbReference>
<dbReference type="InterPro" id="IPR036185">
    <property type="entry name" value="DNA_heli_DnaB-like_N_sf"/>
</dbReference>
<dbReference type="SUPFAM" id="SSF52540">
    <property type="entry name" value="P-loop containing nucleoside triphosphate hydrolases"/>
    <property type="match status" value="1"/>
</dbReference>
<dbReference type="SUPFAM" id="SSF48024">
    <property type="entry name" value="N-terminal domain of DnaB helicase"/>
    <property type="match status" value="1"/>
</dbReference>
<sequence length="450" mass="50256">MDQQASSHFKTPPHDDQAEKSVLGAIMIDSAAISLVAEFLRPGFFYSNAHRLIYTSMLRLFEDQAPIDIVTLKNQLTTDGMLKTIGGASYLSDLLNSVPTSAYVEQYGLIVKALYTKRKLIEVASRSVEKAFGEKGDIKELIDEVEESIFALAQEHQHRDFIPLKEILTESFEKLEEFMKSGKSNRGIKTGFANLDAKLSGMQDSNLIILAARPGIGKTSFALNIALHVAMKEKKPVGFFSLEMSKEELVDRLLVGQADVDAWRLKTGKLSDSDTKRIVQAMGDLSEAQIYIDDTPGMSITEMRTKARKLKAEKGLDLIVVDYLQLAHGNREYESRVQEVSSISQGLKNLARELQIPVLSLSQLNRSVEQRGSKKPQLADLRESGAIEQDADVVMFIYAEDDEDDLLDSSQRAVKLSIAKHRNGPTGEIDLMFRGDRVRFYTVDKGQEMQ</sequence>
<evidence type="ECO:0000256" key="4">
    <source>
        <dbReference type="ARBA" id="ARBA00022741"/>
    </source>
</evidence>
<dbReference type="SMART" id="SM00382">
    <property type="entry name" value="AAA"/>
    <property type="match status" value="1"/>
</dbReference>
<evidence type="ECO:0000313" key="14">
    <source>
        <dbReference type="EMBL" id="PJE62210.1"/>
    </source>
</evidence>
<organism evidence="14 15">
    <name type="scientific">Candidatus Roizmanbacteria bacterium CG10_big_fil_rev_8_21_14_0_10_39_12</name>
    <dbReference type="NCBI Taxonomy" id="1974852"/>
    <lineage>
        <taxon>Bacteria</taxon>
        <taxon>Candidatus Roizmaniibacteriota</taxon>
    </lineage>
</organism>
<reference evidence="15" key="1">
    <citation type="submission" date="2017-09" db="EMBL/GenBank/DDBJ databases">
        <title>Depth-based differentiation of microbial function through sediment-hosted aquifers and enrichment of novel symbionts in the deep terrestrial subsurface.</title>
        <authorList>
            <person name="Probst A.J."/>
            <person name="Ladd B."/>
            <person name="Jarett J.K."/>
            <person name="Geller-Mcgrath D.E."/>
            <person name="Sieber C.M.K."/>
            <person name="Emerson J.B."/>
            <person name="Anantharaman K."/>
            <person name="Thomas B.C."/>
            <person name="Malmstrom R."/>
            <person name="Stieglmeier M."/>
            <person name="Klingl A."/>
            <person name="Woyke T."/>
            <person name="Ryan C.M."/>
            <person name="Banfield J.F."/>
        </authorList>
    </citation>
    <scope>NUCLEOTIDE SEQUENCE [LARGE SCALE GENOMIC DNA]</scope>
</reference>
<dbReference type="Gene3D" id="3.40.50.300">
    <property type="entry name" value="P-loop containing nucleotide triphosphate hydrolases"/>
    <property type="match status" value="1"/>
</dbReference>
<dbReference type="Pfam" id="PF03796">
    <property type="entry name" value="DnaB_C"/>
    <property type="match status" value="1"/>
</dbReference>
<feature type="domain" description="SF4 helicase" evidence="13">
    <location>
        <begin position="181"/>
        <end position="447"/>
    </location>
</feature>
<dbReference type="GO" id="GO:0016887">
    <property type="term" value="F:ATP hydrolysis activity"/>
    <property type="evidence" value="ECO:0007669"/>
    <property type="project" value="RHEA"/>
</dbReference>
<proteinExistence type="inferred from homology"/>
<dbReference type="FunFam" id="1.10.860.10:FF:000001">
    <property type="entry name" value="Replicative DNA helicase"/>
    <property type="match status" value="1"/>
</dbReference>
<dbReference type="CDD" id="cd00984">
    <property type="entry name" value="DnaB_C"/>
    <property type="match status" value="1"/>
</dbReference>
<dbReference type="GO" id="GO:0005829">
    <property type="term" value="C:cytosol"/>
    <property type="evidence" value="ECO:0007669"/>
    <property type="project" value="TreeGrafter"/>
</dbReference>
<dbReference type="GO" id="GO:0005524">
    <property type="term" value="F:ATP binding"/>
    <property type="evidence" value="ECO:0007669"/>
    <property type="project" value="UniProtKB-UniRule"/>
</dbReference>
<evidence type="ECO:0000256" key="7">
    <source>
        <dbReference type="ARBA" id="ARBA00022840"/>
    </source>
</evidence>
<keyword evidence="3 12" id="KW-0235">DNA replication</keyword>
<evidence type="ECO:0000256" key="3">
    <source>
        <dbReference type="ARBA" id="ARBA00022705"/>
    </source>
</evidence>
<comment type="function">
    <text evidence="12">The main replicative DNA helicase, it participates in initiation and elongation during chromosome replication. Travels ahead of the DNA replisome, separating dsDNA into templates for DNA synthesis. A processive ATP-dependent 5'-3' DNA helicase it has DNA-dependent ATPase activity.</text>
</comment>
<dbReference type="AlphaFoldDB" id="A0A2M8KQM0"/>
<keyword evidence="7 12" id="KW-0067">ATP-binding</keyword>
<evidence type="ECO:0000259" key="13">
    <source>
        <dbReference type="PROSITE" id="PS51199"/>
    </source>
</evidence>
<evidence type="ECO:0000256" key="10">
    <source>
        <dbReference type="ARBA" id="ARBA00048954"/>
    </source>
</evidence>
<dbReference type="Gene3D" id="1.10.860.10">
    <property type="entry name" value="DNAb Helicase, Chain A"/>
    <property type="match status" value="1"/>
</dbReference>
<keyword evidence="9" id="KW-0413">Isomerase</keyword>
<keyword evidence="4 12" id="KW-0547">Nucleotide-binding</keyword>
<dbReference type="Proteomes" id="UP000230222">
    <property type="component" value="Unassembled WGS sequence"/>
</dbReference>
<dbReference type="EMBL" id="PFEC01000008">
    <property type="protein sequence ID" value="PJE62210.1"/>
    <property type="molecule type" value="Genomic_DNA"/>
</dbReference>
<dbReference type="Pfam" id="PF00772">
    <property type="entry name" value="DnaB"/>
    <property type="match status" value="1"/>
</dbReference>
<gene>
    <name evidence="14" type="primary">dnaB</name>
    <name evidence="14" type="ORF">COU87_00500</name>
</gene>
<dbReference type="GO" id="GO:0006269">
    <property type="term" value="P:DNA replication, synthesis of primer"/>
    <property type="evidence" value="ECO:0007669"/>
    <property type="project" value="UniProtKB-UniRule"/>
</dbReference>
<dbReference type="PANTHER" id="PTHR30153">
    <property type="entry name" value="REPLICATIVE DNA HELICASE DNAB"/>
    <property type="match status" value="1"/>
</dbReference>
<comment type="catalytic activity">
    <reaction evidence="10 12">
        <text>ATP + H2O = ADP + phosphate + H(+)</text>
        <dbReference type="Rhea" id="RHEA:13065"/>
        <dbReference type="ChEBI" id="CHEBI:15377"/>
        <dbReference type="ChEBI" id="CHEBI:15378"/>
        <dbReference type="ChEBI" id="CHEBI:30616"/>
        <dbReference type="ChEBI" id="CHEBI:43474"/>
        <dbReference type="ChEBI" id="CHEBI:456216"/>
        <dbReference type="EC" id="5.6.2.3"/>
    </reaction>
</comment>
<evidence type="ECO:0000256" key="6">
    <source>
        <dbReference type="ARBA" id="ARBA00022806"/>
    </source>
</evidence>
<evidence type="ECO:0000256" key="9">
    <source>
        <dbReference type="ARBA" id="ARBA00023235"/>
    </source>
</evidence>
<comment type="similarity">
    <text evidence="1 12">Belongs to the helicase family. DnaB subfamily.</text>
</comment>
<dbReference type="InterPro" id="IPR016136">
    <property type="entry name" value="DNA_helicase_N/primase_C"/>
</dbReference>
<keyword evidence="8 12" id="KW-0238">DNA-binding</keyword>